<dbReference type="STRING" id="765257.A0A0C9ZRF3"/>
<reference evidence="2 3" key="1">
    <citation type="submission" date="2014-04" db="EMBL/GenBank/DDBJ databases">
        <authorList>
            <consortium name="DOE Joint Genome Institute"/>
            <person name="Kuo A."/>
            <person name="Kohler A."/>
            <person name="Costa M.D."/>
            <person name="Nagy L.G."/>
            <person name="Floudas D."/>
            <person name="Copeland A."/>
            <person name="Barry K.W."/>
            <person name="Cichocki N."/>
            <person name="Veneault-Fourrey C."/>
            <person name="LaButti K."/>
            <person name="Lindquist E.A."/>
            <person name="Lipzen A."/>
            <person name="Lundell T."/>
            <person name="Morin E."/>
            <person name="Murat C."/>
            <person name="Sun H."/>
            <person name="Tunlid A."/>
            <person name="Henrissat B."/>
            <person name="Grigoriev I.V."/>
            <person name="Hibbett D.S."/>
            <person name="Martin F."/>
            <person name="Nordberg H.P."/>
            <person name="Cantor M.N."/>
            <person name="Hua S.X."/>
        </authorList>
    </citation>
    <scope>NUCLEOTIDE SEQUENCE [LARGE SCALE GENOMIC DNA]</scope>
    <source>
        <strain evidence="2 3">441</strain>
    </source>
</reference>
<reference evidence="3" key="2">
    <citation type="submission" date="2015-01" db="EMBL/GenBank/DDBJ databases">
        <title>Evolutionary Origins and Diversification of the Mycorrhizal Mutualists.</title>
        <authorList>
            <consortium name="DOE Joint Genome Institute"/>
            <consortium name="Mycorrhizal Genomics Consortium"/>
            <person name="Kohler A."/>
            <person name="Kuo A."/>
            <person name="Nagy L.G."/>
            <person name="Floudas D."/>
            <person name="Copeland A."/>
            <person name="Barry K.W."/>
            <person name="Cichocki N."/>
            <person name="Veneault-Fourrey C."/>
            <person name="LaButti K."/>
            <person name="Lindquist E.A."/>
            <person name="Lipzen A."/>
            <person name="Lundell T."/>
            <person name="Morin E."/>
            <person name="Murat C."/>
            <person name="Riley R."/>
            <person name="Ohm R."/>
            <person name="Sun H."/>
            <person name="Tunlid A."/>
            <person name="Henrissat B."/>
            <person name="Grigoriev I.V."/>
            <person name="Hibbett D.S."/>
            <person name="Martin F."/>
        </authorList>
    </citation>
    <scope>NUCLEOTIDE SEQUENCE [LARGE SCALE GENOMIC DNA]</scope>
    <source>
        <strain evidence="3">441</strain>
    </source>
</reference>
<gene>
    <name evidence="2" type="ORF">PISMIDRAFT_29686</name>
</gene>
<dbReference type="InterPro" id="IPR053213">
    <property type="entry name" value="RLP29"/>
</dbReference>
<organism evidence="2 3">
    <name type="scientific">Pisolithus microcarpus 441</name>
    <dbReference type="NCBI Taxonomy" id="765257"/>
    <lineage>
        <taxon>Eukaryota</taxon>
        <taxon>Fungi</taxon>
        <taxon>Dikarya</taxon>
        <taxon>Basidiomycota</taxon>
        <taxon>Agaricomycotina</taxon>
        <taxon>Agaricomycetes</taxon>
        <taxon>Agaricomycetidae</taxon>
        <taxon>Boletales</taxon>
        <taxon>Sclerodermatineae</taxon>
        <taxon>Pisolithaceae</taxon>
        <taxon>Pisolithus</taxon>
    </lineage>
</organism>
<dbReference type="PANTHER" id="PTHR48009:SF4">
    <property type="entry name" value="LEUCINE-RICH REPEAT (LRR) FAMILY PROTEIN"/>
    <property type="match status" value="1"/>
</dbReference>
<dbReference type="InterPro" id="IPR032675">
    <property type="entry name" value="LRR_dom_sf"/>
</dbReference>
<protein>
    <recommendedName>
        <fullName evidence="4">Leucine-rich repeat-containing N-terminal plant-type domain-containing protein</fullName>
    </recommendedName>
</protein>
<evidence type="ECO:0000313" key="3">
    <source>
        <dbReference type="Proteomes" id="UP000054018"/>
    </source>
</evidence>
<dbReference type="SUPFAM" id="SSF52058">
    <property type="entry name" value="L domain-like"/>
    <property type="match status" value="1"/>
</dbReference>
<keyword evidence="1" id="KW-1133">Transmembrane helix</keyword>
<evidence type="ECO:0000313" key="2">
    <source>
        <dbReference type="EMBL" id="KIK22313.1"/>
    </source>
</evidence>
<keyword evidence="1" id="KW-0812">Transmembrane</keyword>
<dbReference type="HOGENOM" id="CLU_018786_1_0_1"/>
<dbReference type="PANTHER" id="PTHR48009">
    <property type="entry name" value="LEUCINE-RICH REPEAT (LRR) FAMILY PROTEIN"/>
    <property type="match status" value="1"/>
</dbReference>
<feature type="transmembrane region" description="Helical" evidence="1">
    <location>
        <begin position="126"/>
        <end position="147"/>
    </location>
</feature>
<dbReference type="Gene3D" id="3.80.10.10">
    <property type="entry name" value="Ribonuclease Inhibitor"/>
    <property type="match status" value="1"/>
</dbReference>
<proteinExistence type="predicted"/>
<keyword evidence="3" id="KW-1185">Reference proteome</keyword>
<dbReference type="OrthoDB" id="676979at2759"/>
<dbReference type="Proteomes" id="UP000054018">
    <property type="component" value="Unassembled WGS sequence"/>
</dbReference>
<evidence type="ECO:0000256" key="1">
    <source>
        <dbReference type="SAM" id="Phobius"/>
    </source>
</evidence>
<dbReference type="EMBL" id="KN833740">
    <property type="protein sequence ID" value="KIK22313.1"/>
    <property type="molecule type" value="Genomic_DNA"/>
</dbReference>
<sequence>MSKFREHLSLTLPPGHLSLPVEQSKFSPASTIDPSPRYSASMWNPLHQLSPKDIEAGSPQSSSSLRDRFTKLFFDARTLHNAAPGQARDSRLSQWPPLNVEKRRCTCHHDPHREAKMKRRKRRSRCLLILLIIILLFLIGNVIYLNVRVLSLMNTSSSLSTNPTTQELSADALQCISQYTLNAPSSPSSYPCSTCLPALQGVPSSFTSNAANAQDAQTISNAVQFCGLRAVYETADSQGQATLGNGSWSQTINFCTWTGVACDNSGRVSSLALTYPGVPATLPNEIGALSDLQTLTVVGGNTVPAGSLPDSFVNLTAMTTLHLESTAITALPDTLFSSPGLTNISTLALLRNSKMGLISVAAVYYSGLFYARCLSTDTRSHVDVVNWDDSDIHYVLQEFNTTLTGL</sequence>
<name>A0A0C9ZRF3_9AGAM</name>
<dbReference type="AlphaFoldDB" id="A0A0C9ZRF3"/>
<keyword evidence="1" id="KW-0472">Membrane</keyword>
<evidence type="ECO:0008006" key="4">
    <source>
        <dbReference type="Google" id="ProtNLM"/>
    </source>
</evidence>
<accession>A0A0C9ZRF3</accession>